<gene>
    <name evidence="1" type="ORF">GYA27_02585</name>
</gene>
<protein>
    <submittedName>
        <fullName evidence="1">Uncharacterized protein</fullName>
    </submittedName>
</protein>
<organism evidence="1 2">
    <name type="scientific">candidate division WWE3 bacterium</name>
    <dbReference type="NCBI Taxonomy" id="2053526"/>
    <lineage>
        <taxon>Bacteria</taxon>
        <taxon>Katanobacteria</taxon>
    </lineage>
</organism>
<evidence type="ECO:0000313" key="2">
    <source>
        <dbReference type="Proteomes" id="UP000526033"/>
    </source>
</evidence>
<accession>A0A7X9DKE2</accession>
<sequence length="29" mass="3444">MSVGNEFSWFSHRVSFYFPTLSNIYPSSR</sequence>
<reference evidence="1 2" key="1">
    <citation type="journal article" date="2020" name="Biotechnol. Biofuels">
        <title>New insights from the biogas microbiome by comprehensive genome-resolved metagenomics of nearly 1600 species originating from multiple anaerobic digesters.</title>
        <authorList>
            <person name="Campanaro S."/>
            <person name="Treu L."/>
            <person name="Rodriguez-R L.M."/>
            <person name="Kovalovszki A."/>
            <person name="Ziels R.M."/>
            <person name="Maus I."/>
            <person name="Zhu X."/>
            <person name="Kougias P.G."/>
            <person name="Basile A."/>
            <person name="Luo G."/>
            <person name="Schluter A."/>
            <person name="Konstantinidis K.T."/>
            <person name="Angelidaki I."/>
        </authorList>
    </citation>
    <scope>NUCLEOTIDE SEQUENCE [LARGE SCALE GENOMIC DNA]</scope>
    <source>
        <strain evidence="1">AS27yjCOA_165</strain>
    </source>
</reference>
<evidence type="ECO:0000313" key="1">
    <source>
        <dbReference type="EMBL" id="NMB70065.1"/>
    </source>
</evidence>
<proteinExistence type="predicted"/>
<dbReference type="EMBL" id="JAAZNL010000025">
    <property type="protein sequence ID" value="NMB70065.1"/>
    <property type="molecule type" value="Genomic_DNA"/>
</dbReference>
<name>A0A7X9DKE2_UNCKA</name>
<comment type="caution">
    <text evidence="1">The sequence shown here is derived from an EMBL/GenBank/DDBJ whole genome shotgun (WGS) entry which is preliminary data.</text>
</comment>
<dbReference type="Proteomes" id="UP000526033">
    <property type="component" value="Unassembled WGS sequence"/>
</dbReference>
<dbReference type="AlphaFoldDB" id="A0A7X9DKE2"/>